<dbReference type="InterPro" id="IPR024977">
    <property type="entry name" value="Apc4-like_WD40_dom"/>
</dbReference>
<organism evidence="6 7">
    <name type="scientific">Acanthoscelides obtectus</name>
    <name type="common">Bean weevil</name>
    <name type="synonym">Bruchus obtectus</name>
    <dbReference type="NCBI Taxonomy" id="200917"/>
    <lineage>
        <taxon>Eukaryota</taxon>
        <taxon>Metazoa</taxon>
        <taxon>Ecdysozoa</taxon>
        <taxon>Arthropoda</taxon>
        <taxon>Hexapoda</taxon>
        <taxon>Insecta</taxon>
        <taxon>Pterygota</taxon>
        <taxon>Neoptera</taxon>
        <taxon>Endopterygota</taxon>
        <taxon>Coleoptera</taxon>
        <taxon>Polyphaga</taxon>
        <taxon>Cucujiformia</taxon>
        <taxon>Chrysomeloidea</taxon>
        <taxon>Chrysomelidae</taxon>
        <taxon>Bruchinae</taxon>
        <taxon>Bruchini</taxon>
        <taxon>Acanthoscelides</taxon>
    </lineage>
</organism>
<dbReference type="CDD" id="cd00200">
    <property type="entry name" value="WD40"/>
    <property type="match status" value="1"/>
</dbReference>
<feature type="repeat" description="WD" evidence="3">
    <location>
        <begin position="594"/>
        <end position="635"/>
    </location>
</feature>
<dbReference type="Pfam" id="PF02893">
    <property type="entry name" value="GRAM"/>
    <property type="match status" value="1"/>
</dbReference>
<dbReference type="PROSITE" id="PS50197">
    <property type="entry name" value="BEACH"/>
    <property type="match status" value="1"/>
</dbReference>
<reference evidence="6" key="1">
    <citation type="submission" date="2022-03" db="EMBL/GenBank/DDBJ databases">
        <authorList>
            <person name="Sayadi A."/>
        </authorList>
    </citation>
    <scope>NUCLEOTIDE SEQUENCE</scope>
</reference>
<dbReference type="FunFam" id="1.10.1540.10:FF:000001">
    <property type="entry name" value="neurobeachin isoform X1"/>
    <property type="match status" value="1"/>
</dbReference>
<dbReference type="Gene3D" id="2.30.29.30">
    <property type="entry name" value="Pleckstrin-homology domain (PH domain)/Phosphotyrosine-binding domain (PTB)"/>
    <property type="match status" value="1"/>
</dbReference>
<proteinExistence type="predicted"/>
<dbReference type="InterPro" id="IPR000409">
    <property type="entry name" value="BEACH_dom"/>
</dbReference>
<sequence length="887" mass="102196">MEKERFSLLLLDPGEIYFEDFSAIFIPPDTTPKTYDTKKQDGRLKMCSKSLVFDPKDINKPIIKIPLKDCIIIEQWKGCAKFLNSNNVLSINCKEHIKLLERNIIAPYQFEGPENFLFLLNYANITNCLPQICQLHRASTLPAAEQADMIATIVHSRQARDNFDPRWMDLYEKIIMETQADKVTPLVVNPGRVVLTTSKLYFQPYNKMGEYPVKIDLKGIKRIIKRRFLLRHIGLEIYSNENSTNPHIYFSFRSQSQRDSLYESMLQQPELKLEDIRQDVITLQWQNGVISNYEYLLYINSIGDRTINDLTQYPVFPWIVSNYTSSDLDLTDPGNFRDLSKPIGALNEVRLERLLDRYNEMSHPKFMYGSHYSTPGFVLYYLARLYPHYVLCLQSGRFDHPDRMFNSVADAFKNCLNNMSDFKELIPEFYDVSAEGKFLMNNMGINFGYRHNYVKVGDVELPPWASSPKEFVEKLREALESEYVSRNLHHWIDFIFGYKQKGEEAIKAHNLFYYLCYEGAIDLDSISDLNQRHALEVQIMEFGQIPKQLFTVPHPQRKIIGPTTLVEPYQVEENETESRDRWKRLKDFKMHTSFNTHKNSVSYLFISDDGERITSVGHDSKLKVFSLVQNKQIRSANIGNLPLSSCLQLPNVNVIVVASWDNEISLYDMDYGRVKESVLAHEDAITCLCFSEKTNVLVSGSADCSVKVWKGFNSNGVIKPIQCLQKQIDHNSQVNCLSYNQDNNHLAVGTQDGEIYIWAMTDFTLFKKLTLHASSVDAISYSPDGLKLAIGFNNKAFQIIDVNSGMPVFNTRLDSRITSMEWSDFLLILGCEDGTLSAWDIFEVRQLLEIQAHEGAIKTVDISPQKDFIATGSQDRVIKVWKPVMQS</sequence>
<dbReference type="CDD" id="cd06071">
    <property type="entry name" value="Beach"/>
    <property type="match status" value="1"/>
</dbReference>
<evidence type="ECO:0000313" key="7">
    <source>
        <dbReference type="Proteomes" id="UP001152888"/>
    </source>
</evidence>
<dbReference type="Pfam" id="PF00400">
    <property type="entry name" value="WD40"/>
    <property type="match status" value="4"/>
</dbReference>
<gene>
    <name evidence="6" type="ORF">ACAOBT_LOCUS3623</name>
</gene>
<dbReference type="SUPFAM" id="SSF81837">
    <property type="entry name" value="BEACH domain"/>
    <property type="match status" value="1"/>
</dbReference>
<dbReference type="PROSITE" id="PS51783">
    <property type="entry name" value="PH_BEACH"/>
    <property type="match status" value="1"/>
</dbReference>
<evidence type="ECO:0000259" key="5">
    <source>
        <dbReference type="PROSITE" id="PS51783"/>
    </source>
</evidence>
<dbReference type="InterPro" id="IPR057496">
    <property type="entry name" value="FAN-like_PH"/>
</dbReference>
<dbReference type="SUPFAM" id="SSF50978">
    <property type="entry name" value="WD40 repeat-like"/>
    <property type="match status" value="1"/>
</dbReference>
<dbReference type="SUPFAM" id="SSF50729">
    <property type="entry name" value="PH domain-like"/>
    <property type="match status" value="1"/>
</dbReference>
<evidence type="ECO:0000259" key="4">
    <source>
        <dbReference type="PROSITE" id="PS50197"/>
    </source>
</evidence>
<protein>
    <recommendedName>
        <fullName evidence="8">Protein FAN</fullName>
    </recommendedName>
</protein>
<dbReference type="SMART" id="SM00320">
    <property type="entry name" value="WD40"/>
    <property type="match status" value="7"/>
</dbReference>
<dbReference type="InterPro" id="IPR036322">
    <property type="entry name" value="WD40_repeat_dom_sf"/>
</dbReference>
<dbReference type="Gene3D" id="1.10.1540.10">
    <property type="entry name" value="BEACH domain"/>
    <property type="match status" value="1"/>
</dbReference>
<evidence type="ECO:0008006" key="8">
    <source>
        <dbReference type="Google" id="ProtNLM"/>
    </source>
</evidence>
<dbReference type="PROSITE" id="PS50294">
    <property type="entry name" value="WD_REPEATS_REGION"/>
    <property type="match status" value="3"/>
</dbReference>
<dbReference type="PANTHER" id="PTHR13743">
    <property type="entry name" value="BEIGE/BEACH-RELATED"/>
    <property type="match status" value="1"/>
</dbReference>
<evidence type="ECO:0000256" key="2">
    <source>
        <dbReference type="ARBA" id="ARBA00022737"/>
    </source>
</evidence>
<name>A0A9P0JUK3_ACAOB</name>
<feature type="domain" description="BEACH" evidence="4">
    <location>
        <begin position="270"/>
        <end position="557"/>
    </location>
</feature>
<feature type="domain" description="BEACH-type PH" evidence="5">
    <location>
        <begin position="169"/>
        <end position="266"/>
    </location>
</feature>
<dbReference type="InterPro" id="IPR001680">
    <property type="entry name" value="WD40_rpt"/>
</dbReference>
<accession>A0A9P0JUK3</accession>
<dbReference type="InterPro" id="IPR004182">
    <property type="entry name" value="GRAM"/>
</dbReference>
<dbReference type="Proteomes" id="UP001152888">
    <property type="component" value="Unassembled WGS sequence"/>
</dbReference>
<evidence type="ECO:0000256" key="3">
    <source>
        <dbReference type="PROSITE-ProRule" id="PRU00221"/>
    </source>
</evidence>
<comment type="caution">
    <text evidence="6">The sequence shown here is derived from an EMBL/GenBank/DDBJ whole genome shotgun (WGS) entry which is preliminary data.</text>
</comment>
<keyword evidence="7" id="KW-1185">Reference proteome</keyword>
<dbReference type="SMART" id="SM01026">
    <property type="entry name" value="Beach"/>
    <property type="match status" value="1"/>
</dbReference>
<feature type="repeat" description="WD" evidence="3">
    <location>
        <begin position="727"/>
        <end position="758"/>
    </location>
</feature>
<dbReference type="InterPro" id="IPR050865">
    <property type="entry name" value="BEACH_Domain"/>
</dbReference>
<keyword evidence="2" id="KW-0677">Repeat</keyword>
<feature type="repeat" description="WD" evidence="3">
    <location>
        <begin position="850"/>
        <end position="882"/>
    </location>
</feature>
<feature type="repeat" description="WD" evidence="3">
    <location>
        <begin position="678"/>
        <end position="710"/>
    </location>
</feature>
<dbReference type="InterPro" id="IPR036372">
    <property type="entry name" value="BEACH_dom_sf"/>
</dbReference>
<dbReference type="PANTHER" id="PTHR13743:SF123">
    <property type="entry name" value="PROTEIN FAN"/>
    <property type="match status" value="1"/>
</dbReference>
<dbReference type="InterPro" id="IPR023362">
    <property type="entry name" value="PH-BEACH_dom"/>
</dbReference>
<dbReference type="AlphaFoldDB" id="A0A9P0JUK3"/>
<dbReference type="Pfam" id="PF02138">
    <property type="entry name" value="Beach"/>
    <property type="match status" value="1"/>
</dbReference>
<dbReference type="EMBL" id="CAKOFQ010006687">
    <property type="protein sequence ID" value="CAH1960245.1"/>
    <property type="molecule type" value="Genomic_DNA"/>
</dbReference>
<dbReference type="InterPro" id="IPR015943">
    <property type="entry name" value="WD40/YVTN_repeat-like_dom_sf"/>
</dbReference>
<dbReference type="InterPro" id="IPR011993">
    <property type="entry name" value="PH-like_dom_sf"/>
</dbReference>
<dbReference type="Gene3D" id="2.130.10.10">
    <property type="entry name" value="YVTN repeat-like/Quinoprotein amine dehydrogenase"/>
    <property type="match status" value="2"/>
</dbReference>
<evidence type="ECO:0000313" key="6">
    <source>
        <dbReference type="EMBL" id="CAH1960245.1"/>
    </source>
</evidence>
<keyword evidence="1 3" id="KW-0853">WD repeat</keyword>
<dbReference type="PROSITE" id="PS50082">
    <property type="entry name" value="WD_REPEATS_2"/>
    <property type="match status" value="4"/>
</dbReference>
<dbReference type="OrthoDB" id="26681at2759"/>
<dbReference type="Pfam" id="PF12894">
    <property type="entry name" value="ANAPC4_WD40"/>
    <property type="match status" value="1"/>
</dbReference>
<evidence type="ECO:0000256" key="1">
    <source>
        <dbReference type="ARBA" id="ARBA00022574"/>
    </source>
</evidence>
<dbReference type="Pfam" id="PF25400">
    <property type="entry name" value="PH_FAN"/>
    <property type="match status" value="1"/>
</dbReference>